<dbReference type="Gene3D" id="3.30.1240.20">
    <property type="match status" value="1"/>
</dbReference>
<comment type="function">
    <text evidence="13">Involved in the synthesis of the GDP-mannose and dolichol-phosphate-mannose required for a number of critical mannosyl transfer reactions.</text>
</comment>
<gene>
    <name evidence="14" type="ORF">VCUG_01221</name>
</gene>
<dbReference type="InterPro" id="IPR023214">
    <property type="entry name" value="HAD_sf"/>
</dbReference>
<evidence type="ECO:0000256" key="12">
    <source>
        <dbReference type="PIRSR" id="PIRSR605002-3"/>
    </source>
</evidence>
<comment type="similarity">
    <text evidence="3 13">Belongs to the eukaryotic PMM family.</text>
</comment>
<evidence type="ECO:0000256" key="9">
    <source>
        <dbReference type="ARBA" id="ARBA00023235"/>
    </source>
</evidence>
<evidence type="ECO:0000256" key="8">
    <source>
        <dbReference type="ARBA" id="ARBA00022842"/>
    </source>
</evidence>
<dbReference type="InterPro" id="IPR043169">
    <property type="entry name" value="PMM_cap"/>
</dbReference>
<dbReference type="NCBIfam" id="TIGR01484">
    <property type="entry name" value="HAD-SF-IIB"/>
    <property type="match status" value="1"/>
</dbReference>
<keyword evidence="8 12" id="KW-0460">Magnesium</keyword>
<comment type="cofactor">
    <cofactor evidence="12">
        <name>Mg(2+)</name>
        <dbReference type="ChEBI" id="CHEBI:18420"/>
    </cofactor>
</comment>
<dbReference type="InterPro" id="IPR006379">
    <property type="entry name" value="HAD-SF_hydro_IIB"/>
</dbReference>
<dbReference type="SFLD" id="SFLDG01140">
    <property type="entry name" value="C2.B:_Phosphomannomutase_and_P"/>
    <property type="match status" value="1"/>
</dbReference>
<dbReference type="FunFam" id="3.30.1240.20:FF:000001">
    <property type="entry name" value="Phosphomannomutase"/>
    <property type="match status" value="1"/>
</dbReference>
<evidence type="ECO:0000313" key="14">
    <source>
        <dbReference type="EMBL" id="ELA47337.1"/>
    </source>
</evidence>
<evidence type="ECO:0000256" key="4">
    <source>
        <dbReference type="ARBA" id="ARBA00011738"/>
    </source>
</evidence>
<dbReference type="PANTHER" id="PTHR10466">
    <property type="entry name" value="PHOSPHOMANNOMUTASE"/>
    <property type="match status" value="1"/>
</dbReference>
<dbReference type="GO" id="GO:0046872">
    <property type="term" value="F:metal ion binding"/>
    <property type="evidence" value="ECO:0007669"/>
    <property type="project" value="UniProtKB-KW"/>
</dbReference>
<dbReference type="RefSeq" id="XP_008074239.1">
    <property type="nucleotide sequence ID" value="XM_008076048.1"/>
</dbReference>
<feature type="binding site" evidence="12">
    <location>
        <position position="14"/>
    </location>
    <ligand>
        <name>Mg(2+)</name>
        <dbReference type="ChEBI" id="CHEBI:18420"/>
        <label>1</label>
    </ligand>
</feature>
<accession>L2GVG0</accession>
<proteinExistence type="inferred from homology"/>
<evidence type="ECO:0000313" key="15">
    <source>
        <dbReference type="Proteomes" id="UP000011081"/>
    </source>
</evidence>
<feature type="binding site" evidence="11">
    <location>
        <position position="123"/>
    </location>
    <ligand>
        <name>alpha-D-mannose 1-phosphate</name>
        <dbReference type="ChEBI" id="CHEBI:58409"/>
    </ligand>
</feature>
<dbReference type="Proteomes" id="UP000011081">
    <property type="component" value="Unassembled WGS sequence"/>
</dbReference>
<dbReference type="SUPFAM" id="SSF56784">
    <property type="entry name" value="HAD-like"/>
    <property type="match status" value="1"/>
</dbReference>
<evidence type="ECO:0000256" key="13">
    <source>
        <dbReference type="RuleBase" id="RU361118"/>
    </source>
</evidence>
<protein>
    <recommendedName>
        <fullName evidence="5 13">Phosphomannomutase</fullName>
        <ecNumber evidence="5 13">5.4.2.8</ecNumber>
    </recommendedName>
</protein>
<dbReference type="SFLD" id="SFLDS00003">
    <property type="entry name" value="Haloacid_Dehalogenase"/>
    <property type="match status" value="1"/>
</dbReference>
<dbReference type="HOGENOM" id="CLU_065642_0_1_1"/>
<keyword evidence="7 12" id="KW-0479">Metal-binding</keyword>
<dbReference type="VEuPathDB" id="MicrosporidiaDB:VCUG_01221"/>
<dbReference type="SFLD" id="SFLDG01143">
    <property type="entry name" value="C2.B.3:_Phosphomannomutase_Lik"/>
    <property type="match status" value="1"/>
</dbReference>
<keyword evidence="15" id="KW-1185">Reference proteome</keyword>
<evidence type="ECO:0000256" key="1">
    <source>
        <dbReference type="ARBA" id="ARBA00004496"/>
    </source>
</evidence>
<evidence type="ECO:0000256" key="11">
    <source>
        <dbReference type="PIRSR" id="PIRSR605002-2"/>
    </source>
</evidence>
<feature type="active site" description="Nucleophile" evidence="10">
    <location>
        <position position="12"/>
    </location>
</feature>
<dbReference type="GO" id="GO:0016787">
    <property type="term" value="F:hydrolase activity"/>
    <property type="evidence" value="ECO:0007669"/>
    <property type="project" value="UniProtKB-KW"/>
</dbReference>
<feature type="binding site" evidence="11">
    <location>
        <position position="134"/>
    </location>
    <ligand>
        <name>alpha-D-mannose 1-phosphate</name>
        <dbReference type="ChEBI" id="CHEBI:58409"/>
    </ligand>
</feature>
<dbReference type="GO" id="GO:0006487">
    <property type="term" value="P:protein N-linked glycosylation"/>
    <property type="evidence" value="ECO:0007669"/>
    <property type="project" value="TreeGrafter"/>
</dbReference>
<name>L2GVG0_VAVCU</name>
<dbReference type="STRING" id="948595.L2GVG0"/>
<sequence length="256" mass="29754">MPKMTDTVFLFDVDGTLTPSRKKITPEMFNFLRELRKDVYIAFVGGSNLEKQQEQVCPEILSLFDYSFPENGLSFYRGTELVSKQGINDFLGEEILQNFVNFCLHYMSNIKLPVKRGLFVEMRDSMVNISPVGRNCNDEERQQFFEYDKEHKIRENMVQVLKKEFGKYNMHFSIGGQISIDCFPTGWDKRYCLQHLESEGIKNVYFFGDMVHEGGNDYEIFEDDRVVGVAVCAPQDTLVKCKEILAEIKLEHSIKE</sequence>
<dbReference type="InterPro" id="IPR036412">
    <property type="entry name" value="HAD-like_sf"/>
</dbReference>
<feature type="binding site" evidence="11">
    <location>
        <position position="141"/>
    </location>
    <ligand>
        <name>alpha-D-mannose 1-phosphate</name>
        <dbReference type="ChEBI" id="CHEBI:58409"/>
    </ligand>
</feature>
<dbReference type="FunCoup" id="L2GVG0">
    <property type="interactions" value="106"/>
</dbReference>
<dbReference type="GO" id="GO:0016020">
    <property type="term" value="C:membrane"/>
    <property type="evidence" value="ECO:0007669"/>
    <property type="project" value="GOC"/>
</dbReference>
<keyword evidence="6 13" id="KW-0963">Cytoplasm</keyword>
<evidence type="ECO:0000256" key="5">
    <source>
        <dbReference type="ARBA" id="ARBA00012730"/>
    </source>
</evidence>
<organism evidence="14 15">
    <name type="scientific">Vavraia culicis (isolate floridensis)</name>
    <name type="common">Microsporidian parasite</name>
    <dbReference type="NCBI Taxonomy" id="948595"/>
    <lineage>
        <taxon>Eukaryota</taxon>
        <taxon>Fungi</taxon>
        <taxon>Fungi incertae sedis</taxon>
        <taxon>Microsporidia</taxon>
        <taxon>Pleistophoridae</taxon>
        <taxon>Vavraia</taxon>
    </lineage>
</organism>
<feature type="binding site" evidence="12">
    <location>
        <position position="12"/>
    </location>
    <ligand>
        <name>Mg(2+)</name>
        <dbReference type="ChEBI" id="CHEBI:18420"/>
        <label>1</label>
    </ligand>
</feature>
<dbReference type="GO" id="GO:0180047">
    <property type="term" value="P:dolichol phosphate mannose biosynthetic process"/>
    <property type="evidence" value="ECO:0007669"/>
    <property type="project" value="EnsemblFungi"/>
</dbReference>
<dbReference type="InterPro" id="IPR005002">
    <property type="entry name" value="PMM"/>
</dbReference>
<dbReference type="EC" id="5.4.2.8" evidence="5 13"/>
<dbReference type="GO" id="GO:0009298">
    <property type="term" value="P:GDP-mannose biosynthetic process"/>
    <property type="evidence" value="ECO:0007669"/>
    <property type="project" value="UniProtKB-UniPathway"/>
</dbReference>
<feature type="binding site" evidence="11">
    <location>
        <position position="179"/>
    </location>
    <ligand>
        <name>alpha-D-mannose 1-phosphate</name>
        <dbReference type="ChEBI" id="CHEBI:58409"/>
    </ligand>
</feature>
<dbReference type="OMA" id="ISHRVYT"/>
<dbReference type="UniPathway" id="UPA00126">
    <property type="reaction ID" value="UER00424"/>
</dbReference>
<dbReference type="GeneID" id="19879102"/>
<dbReference type="PANTHER" id="PTHR10466:SF0">
    <property type="entry name" value="PHOSPHOMANNOMUTASE"/>
    <property type="match status" value="1"/>
</dbReference>
<evidence type="ECO:0000256" key="6">
    <source>
        <dbReference type="ARBA" id="ARBA00022490"/>
    </source>
</evidence>
<reference evidence="15" key="1">
    <citation type="submission" date="2011-03" db="EMBL/GenBank/DDBJ databases">
        <title>The genome sequence of Vavraia culicis strain floridensis.</title>
        <authorList>
            <consortium name="The Broad Institute Genome Sequencing Platform"/>
            <person name="Cuomo C."/>
            <person name="Becnel J."/>
            <person name="Sanscrainte N."/>
            <person name="Young S.K."/>
            <person name="Zeng Q."/>
            <person name="Gargeya S."/>
            <person name="Fitzgerald M."/>
            <person name="Haas B."/>
            <person name="Abouelleil A."/>
            <person name="Alvarado L."/>
            <person name="Arachchi H.M."/>
            <person name="Berlin A."/>
            <person name="Chapman S.B."/>
            <person name="Gearin G."/>
            <person name="Goldberg J."/>
            <person name="Griggs A."/>
            <person name="Gujja S."/>
            <person name="Hansen M."/>
            <person name="Heiman D."/>
            <person name="Howarth C."/>
            <person name="Larimer J."/>
            <person name="Lui A."/>
            <person name="MacDonald P.J.P."/>
            <person name="McCowen C."/>
            <person name="Montmayeur A."/>
            <person name="Murphy C."/>
            <person name="Neiman D."/>
            <person name="Pearson M."/>
            <person name="Priest M."/>
            <person name="Roberts A."/>
            <person name="Saif S."/>
            <person name="Shea T."/>
            <person name="Sisk P."/>
            <person name="Stolte C."/>
            <person name="Sykes S."/>
            <person name="Wortman J."/>
            <person name="Nusbaum C."/>
            <person name="Birren B."/>
        </authorList>
    </citation>
    <scope>NUCLEOTIDE SEQUENCE [LARGE SCALE GENOMIC DNA]</scope>
    <source>
        <strain evidence="15">floridensis</strain>
    </source>
</reference>
<dbReference type="CDD" id="cd02585">
    <property type="entry name" value="HAD_PMM"/>
    <property type="match status" value="1"/>
</dbReference>
<dbReference type="EMBL" id="GL877420">
    <property type="protein sequence ID" value="ELA47337.1"/>
    <property type="molecule type" value="Genomic_DNA"/>
</dbReference>
<comment type="subunit">
    <text evidence="4 13">Homodimer.</text>
</comment>
<feature type="binding site" evidence="11">
    <location>
        <position position="21"/>
    </location>
    <ligand>
        <name>alpha-D-mannose 1-phosphate</name>
        <dbReference type="ChEBI" id="CHEBI:58409"/>
    </ligand>
</feature>
<dbReference type="GO" id="GO:0004615">
    <property type="term" value="F:phosphomannomutase activity"/>
    <property type="evidence" value="ECO:0007669"/>
    <property type="project" value="UniProtKB-EC"/>
</dbReference>
<evidence type="ECO:0000256" key="7">
    <source>
        <dbReference type="ARBA" id="ARBA00022723"/>
    </source>
</evidence>
<evidence type="ECO:0000256" key="2">
    <source>
        <dbReference type="ARBA" id="ARBA00004699"/>
    </source>
</evidence>
<feature type="binding site" evidence="11">
    <location>
        <position position="181"/>
    </location>
    <ligand>
        <name>alpha-D-mannose 1-phosphate</name>
        <dbReference type="ChEBI" id="CHEBI:58409"/>
    </ligand>
</feature>
<feature type="binding site" evidence="12">
    <location>
        <position position="221"/>
    </location>
    <ligand>
        <name>Mg(2+)</name>
        <dbReference type="ChEBI" id="CHEBI:18420"/>
        <label>1</label>
    </ligand>
</feature>
<keyword evidence="14" id="KW-0378">Hydrolase</keyword>
<dbReference type="AlphaFoldDB" id="L2GVG0"/>
<feature type="binding site" evidence="12">
    <location>
        <position position="223"/>
    </location>
    <ligand>
        <name>Mg(2+)</name>
        <dbReference type="ChEBI" id="CHEBI:18420"/>
        <label>1</label>
    </ligand>
</feature>
<dbReference type="InParanoid" id="L2GVG0"/>
<comment type="subcellular location">
    <subcellularLocation>
        <location evidence="1 13">Cytoplasm</location>
    </subcellularLocation>
</comment>
<dbReference type="GO" id="GO:0006013">
    <property type="term" value="P:mannose metabolic process"/>
    <property type="evidence" value="ECO:0007669"/>
    <property type="project" value="TreeGrafter"/>
</dbReference>
<comment type="catalytic activity">
    <reaction evidence="13">
        <text>alpha-D-mannose 1-phosphate = D-mannose 6-phosphate</text>
        <dbReference type="Rhea" id="RHEA:11140"/>
        <dbReference type="ChEBI" id="CHEBI:58409"/>
        <dbReference type="ChEBI" id="CHEBI:58735"/>
        <dbReference type="EC" id="5.4.2.8"/>
    </reaction>
</comment>
<dbReference type="GO" id="GO:0005829">
    <property type="term" value="C:cytosol"/>
    <property type="evidence" value="ECO:0007669"/>
    <property type="project" value="EnsemblFungi"/>
</dbReference>
<dbReference type="OrthoDB" id="10264771at2759"/>
<dbReference type="GO" id="GO:0042803">
    <property type="term" value="F:protein homodimerization activity"/>
    <property type="evidence" value="ECO:0007669"/>
    <property type="project" value="EnsemblFungi"/>
</dbReference>
<keyword evidence="9 13" id="KW-0413">Isomerase</keyword>
<evidence type="ECO:0000256" key="3">
    <source>
        <dbReference type="ARBA" id="ARBA00009736"/>
    </source>
</evidence>
<dbReference type="SFLD" id="SFLDF00445">
    <property type="entry name" value="alpha-phosphomannomutase"/>
    <property type="match status" value="1"/>
</dbReference>
<feature type="binding site" evidence="12">
    <location>
        <position position="209"/>
    </location>
    <ligand>
        <name>Mg(2+)</name>
        <dbReference type="ChEBI" id="CHEBI:18420"/>
        <label>1</label>
    </ligand>
</feature>
<dbReference type="Pfam" id="PF03332">
    <property type="entry name" value="PMM"/>
    <property type="match status" value="1"/>
</dbReference>
<evidence type="ECO:0000256" key="10">
    <source>
        <dbReference type="PIRSR" id="PIRSR605002-1"/>
    </source>
</evidence>
<comment type="pathway">
    <text evidence="2 13">Nucleotide-sugar biosynthesis; GDP-alpha-D-mannose biosynthesis; alpha-D-mannose 1-phosphate from D-fructose 6-phosphate: step 2/2.</text>
</comment>
<feature type="active site" description="Proton donor/acceptor" evidence="10">
    <location>
        <position position="14"/>
    </location>
</feature>
<dbReference type="Gene3D" id="3.40.50.1000">
    <property type="entry name" value="HAD superfamily/HAD-like"/>
    <property type="match status" value="1"/>
</dbReference>